<protein>
    <recommendedName>
        <fullName evidence="6">DUF997 family protein</fullName>
    </recommendedName>
</protein>
<evidence type="ECO:0000313" key="3">
    <source>
        <dbReference type="EMBL" id="PGH24807.1"/>
    </source>
</evidence>
<dbReference type="RefSeq" id="WP_023039429.1">
    <property type="nucleotide sequence ID" value="NZ_CP012713.1"/>
</dbReference>
<keyword evidence="1" id="KW-1133">Transmembrane helix</keyword>
<accession>A0A0M5MCM5</accession>
<dbReference type="Proteomes" id="UP000063147">
    <property type="component" value="Chromosome"/>
</dbReference>
<reference evidence="2" key="2">
    <citation type="submission" date="2015-09" db="EMBL/GenBank/DDBJ databases">
        <authorList>
            <person name="Jackson K.R."/>
            <person name="Lunt B.L."/>
            <person name="Fisher J.N.B."/>
            <person name="Gardner A.V."/>
            <person name="Bailey M.E."/>
            <person name="Deus L.M."/>
            <person name="Earl A.S."/>
            <person name="Gibby P.D."/>
            <person name="Hartmann K.A."/>
            <person name="Liu J.E."/>
            <person name="Manci A.M."/>
            <person name="Nielsen D.A."/>
            <person name="Solomon M.B."/>
            <person name="Breakwell D.P."/>
            <person name="Burnett S.H."/>
            <person name="Grose J.H."/>
        </authorList>
    </citation>
    <scope>NUCLEOTIDE SEQUENCE [LARGE SCALE GENOMIC DNA]</scope>
    <source>
        <strain evidence="2">KCOM 1279</strain>
    </source>
</reference>
<evidence type="ECO:0000313" key="2">
    <source>
        <dbReference type="EMBL" id="ALF18238.1"/>
    </source>
</evidence>
<evidence type="ECO:0000313" key="5">
    <source>
        <dbReference type="Proteomes" id="UP000226179"/>
    </source>
</evidence>
<dbReference type="Proteomes" id="UP000226179">
    <property type="component" value="Unassembled WGS sequence"/>
</dbReference>
<sequence>MSKNIYFILTFLGFLWGIFGGYIIADNPYLFLGWIPISVVSIILTGLYASIINYFYFKNYQNEKS</sequence>
<feature type="transmembrane region" description="Helical" evidence="1">
    <location>
        <begin position="5"/>
        <end position="25"/>
    </location>
</feature>
<dbReference type="PATRIC" id="fig|76859.3.peg.1747"/>
<reference evidence="4" key="1">
    <citation type="submission" date="2015-09" db="EMBL/GenBank/DDBJ databases">
        <authorList>
            <person name="Kook J.-K."/>
            <person name="Park S.-N."/>
            <person name="Lim Y.K."/>
            <person name="Jo E."/>
        </authorList>
    </citation>
    <scope>NUCLEOTIDE SEQUENCE [LARGE SCALE GENOMIC DNA]</scope>
    <source>
        <strain evidence="4">KCOM 1279</strain>
    </source>
</reference>
<evidence type="ECO:0000313" key="4">
    <source>
        <dbReference type="Proteomes" id="UP000063147"/>
    </source>
</evidence>
<dbReference type="AlphaFoldDB" id="A0A0M5MCM5"/>
<dbReference type="EMBL" id="CP012713">
    <property type="protein sequence ID" value="ALF18238.1"/>
    <property type="molecule type" value="Genomic_DNA"/>
</dbReference>
<name>A0A0M5MCM5_9FUSO</name>
<keyword evidence="1" id="KW-0472">Membrane</keyword>
<dbReference type="EMBL" id="NJGJ01000001">
    <property type="protein sequence ID" value="PGH24807.1"/>
    <property type="molecule type" value="Genomic_DNA"/>
</dbReference>
<dbReference type="OrthoDB" id="89269at2"/>
<evidence type="ECO:0000256" key="1">
    <source>
        <dbReference type="SAM" id="Phobius"/>
    </source>
</evidence>
<reference evidence="3 5" key="3">
    <citation type="submission" date="2017-06" db="EMBL/GenBank/DDBJ databases">
        <title>Draft genome sequence of Fusobacterium nucleatum subsp. animalis KCOM 1280 (=ChDC F318).</title>
        <authorList>
            <person name="Kook J.-K."/>
            <person name="Park S.-N."/>
            <person name="Lim Y.K."/>
            <person name="Roh H."/>
        </authorList>
    </citation>
    <scope>NUCLEOTIDE SEQUENCE [LARGE SCALE GENOMIC DNA]</scope>
    <source>
        <strain evidence="3">KCOM 1280</strain>
        <strain evidence="5">KCOM 1280 ( ChDC F318)</strain>
    </source>
</reference>
<proteinExistence type="predicted"/>
<evidence type="ECO:0008006" key="6">
    <source>
        <dbReference type="Google" id="ProtNLM"/>
    </source>
</evidence>
<gene>
    <name evidence="3" type="ORF">RN90_04890</name>
    <name evidence="2" type="ORF">RN98_08645</name>
</gene>
<feature type="transmembrane region" description="Helical" evidence="1">
    <location>
        <begin position="31"/>
        <end position="57"/>
    </location>
</feature>
<organism evidence="2 4">
    <name type="scientific">Fusobacterium animalis</name>
    <dbReference type="NCBI Taxonomy" id="76859"/>
    <lineage>
        <taxon>Bacteria</taxon>
        <taxon>Fusobacteriati</taxon>
        <taxon>Fusobacteriota</taxon>
        <taxon>Fusobacteriia</taxon>
        <taxon>Fusobacteriales</taxon>
        <taxon>Fusobacteriaceae</taxon>
        <taxon>Fusobacterium</taxon>
    </lineage>
</organism>
<keyword evidence="1" id="KW-0812">Transmembrane</keyword>